<dbReference type="EMBL" id="RJMB01000021">
    <property type="protein sequence ID" value="RNL82674.1"/>
    <property type="molecule type" value="Genomic_DNA"/>
</dbReference>
<dbReference type="GO" id="GO:0016651">
    <property type="term" value="F:oxidoreductase activity, acting on NAD(P)H"/>
    <property type="evidence" value="ECO:0007669"/>
    <property type="project" value="TreeGrafter"/>
</dbReference>
<protein>
    <submittedName>
        <fullName evidence="5">NADPH:quinone reductase</fullName>
    </submittedName>
</protein>
<comment type="caution">
    <text evidence="5">The sequence shown here is derived from an EMBL/GenBank/DDBJ whole genome shotgun (WGS) entry which is preliminary data.</text>
</comment>
<feature type="domain" description="Enoyl reductase (ER)" evidence="4">
    <location>
        <begin position="10"/>
        <end position="333"/>
    </location>
</feature>
<dbReference type="Pfam" id="PF08240">
    <property type="entry name" value="ADH_N"/>
    <property type="match status" value="1"/>
</dbReference>
<evidence type="ECO:0000256" key="2">
    <source>
        <dbReference type="ARBA" id="ARBA00023002"/>
    </source>
</evidence>
<dbReference type="InterPro" id="IPR013149">
    <property type="entry name" value="ADH-like_C"/>
</dbReference>
<dbReference type="InterPro" id="IPR013154">
    <property type="entry name" value="ADH-like_N"/>
</dbReference>
<keyword evidence="1" id="KW-0521">NADP</keyword>
<feature type="region of interest" description="Disordered" evidence="3">
    <location>
        <begin position="1"/>
        <end position="25"/>
    </location>
</feature>
<reference evidence="5 6" key="1">
    <citation type="submission" date="2018-11" db="EMBL/GenBank/DDBJ databases">
        <title>The genome draft of YIM 96095.</title>
        <authorList>
            <person name="Tang S.-K."/>
            <person name="Chunyu W.-X."/>
            <person name="Feng Y.-Z."/>
        </authorList>
    </citation>
    <scope>NUCLEOTIDE SEQUENCE [LARGE SCALE GENOMIC DNA]</scope>
    <source>
        <strain evidence="5 6">YIM 96095</strain>
    </source>
</reference>
<dbReference type="InterPro" id="IPR011032">
    <property type="entry name" value="GroES-like_sf"/>
</dbReference>
<accession>A0A3N0E493</accession>
<evidence type="ECO:0000256" key="3">
    <source>
        <dbReference type="SAM" id="MobiDB-lite"/>
    </source>
</evidence>
<sequence length="335" mass="34596">MRAVRVREFGGPEVLEPAETPTPVAGPGEVVVEAVAGDVLYLDTLLRSGWGADHFPVRPPYVPGSGVSGRVVEVGDGVDADLVGTSVLTETGEINPETGRTVAPTGGYAERVTVPETSLIPLPEGASPREALATLHDGPLALMVSDAAPVEPDTWVLVTAAAGGGGSLLVQLARAAGARVIGAARGQRKLDFVREQGAEFVVDYSEPGWQERARQITGGRGAAVVHDGAGGELGGRAFEAIADGGHMVSYGSGGGTFAEIDHAEARRRGVRVTGLLDLPAETGESRRRLVARALELVAKGWITPVVGQTFALERASEAHAALEGRATVGKTLLVM</sequence>
<dbReference type="InterPro" id="IPR036291">
    <property type="entry name" value="NAD(P)-bd_dom_sf"/>
</dbReference>
<gene>
    <name evidence="5" type="ORF">EFW17_18475</name>
</gene>
<dbReference type="Gene3D" id="3.90.180.10">
    <property type="entry name" value="Medium-chain alcohol dehydrogenases, catalytic domain"/>
    <property type="match status" value="1"/>
</dbReference>
<dbReference type="Proteomes" id="UP000269198">
    <property type="component" value="Unassembled WGS sequence"/>
</dbReference>
<keyword evidence="6" id="KW-1185">Reference proteome</keyword>
<proteinExistence type="predicted"/>
<dbReference type="SUPFAM" id="SSF51735">
    <property type="entry name" value="NAD(P)-binding Rossmann-fold domains"/>
    <property type="match status" value="1"/>
</dbReference>
<evidence type="ECO:0000256" key="1">
    <source>
        <dbReference type="ARBA" id="ARBA00022857"/>
    </source>
</evidence>
<dbReference type="RefSeq" id="WP_123202669.1">
    <property type="nucleotide sequence ID" value="NZ_RJMB01000021.1"/>
</dbReference>
<evidence type="ECO:0000313" key="5">
    <source>
        <dbReference type="EMBL" id="RNL82674.1"/>
    </source>
</evidence>
<dbReference type="PANTHER" id="PTHR48106">
    <property type="entry name" value="QUINONE OXIDOREDUCTASE PIG3-RELATED"/>
    <property type="match status" value="1"/>
</dbReference>
<dbReference type="GO" id="GO:0070402">
    <property type="term" value="F:NADPH binding"/>
    <property type="evidence" value="ECO:0007669"/>
    <property type="project" value="TreeGrafter"/>
</dbReference>
<dbReference type="SUPFAM" id="SSF50129">
    <property type="entry name" value="GroES-like"/>
    <property type="match status" value="1"/>
</dbReference>
<dbReference type="InterPro" id="IPR020843">
    <property type="entry name" value="ER"/>
</dbReference>
<evidence type="ECO:0000313" key="6">
    <source>
        <dbReference type="Proteomes" id="UP000269198"/>
    </source>
</evidence>
<keyword evidence="2" id="KW-0560">Oxidoreductase</keyword>
<dbReference type="OrthoDB" id="9780520at2"/>
<feature type="compositionally biased region" description="Basic and acidic residues" evidence="3">
    <location>
        <begin position="1"/>
        <end position="10"/>
    </location>
</feature>
<evidence type="ECO:0000259" key="4">
    <source>
        <dbReference type="SMART" id="SM00829"/>
    </source>
</evidence>
<organism evidence="5 6">
    <name type="scientific">Halostreptopolyspora alba</name>
    <dbReference type="NCBI Taxonomy" id="2487137"/>
    <lineage>
        <taxon>Bacteria</taxon>
        <taxon>Bacillati</taxon>
        <taxon>Actinomycetota</taxon>
        <taxon>Actinomycetes</taxon>
        <taxon>Streptosporangiales</taxon>
        <taxon>Nocardiopsidaceae</taxon>
        <taxon>Halostreptopolyspora</taxon>
    </lineage>
</organism>
<dbReference type="SMART" id="SM00829">
    <property type="entry name" value="PKS_ER"/>
    <property type="match status" value="1"/>
</dbReference>
<dbReference type="Pfam" id="PF00107">
    <property type="entry name" value="ADH_zinc_N"/>
    <property type="match status" value="1"/>
</dbReference>
<name>A0A3N0E493_9ACTN</name>
<dbReference type="Gene3D" id="3.40.50.720">
    <property type="entry name" value="NAD(P)-binding Rossmann-like Domain"/>
    <property type="match status" value="1"/>
</dbReference>
<dbReference type="CDD" id="cd08244">
    <property type="entry name" value="MDR_enoyl_red"/>
    <property type="match status" value="1"/>
</dbReference>
<dbReference type="AlphaFoldDB" id="A0A3N0E493"/>